<dbReference type="AlphaFoldDB" id="A0A8J6TSZ8"/>
<comment type="caution">
    <text evidence="1">The sequence shown here is derived from an EMBL/GenBank/DDBJ whole genome shotgun (WGS) entry which is preliminary data.</text>
</comment>
<dbReference type="RefSeq" id="WP_216713779.1">
    <property type="nucleotide sequence ID" value="NZ_JACVEL010000003.1"/>
</dbReference>
<organism evidence="1 2">
    <name type="scientific">Taishania pollutisoli</name>
    <dbReference type="NCBI Taxonomy" id="2766479"/>
    <lineage>
        <taxon>Bacteria</taxon>
        <taxon>Pseudomonadati</taxon>
        <taxon>Bacteroidota</taxon>
        <taxon>Flavobacteriia</taxon>
        <taxon>Flavobacteriales</taxon>
        <taxon>Crocinitomicaceae</taxon>
        <taxon>Taishania</taxon>
    </lineage>
</organism>
<accession>A0A8J6TSZ8</accession>
<dbReference type="Proteomes" id="UP000652681">
    <property type="component" value="Unassembled WGS sequence"/>
</dbReference>
<evidence type="ECO:0000313" key="1">
    <source>
        <dbReference type="EMBL" id="MBC9812069.1"/>
    </source>
</evidence>
<dbReference type="EMBL" id="JACVEL010000003">
    <property type="protein sequence ID" value="MBC9812069.1"/>
    <property type="molecule type" value="Genomic_DNA"/>
</dbReference>
<name>A0A8J6TSZ8_9FLAO</name>
<keyword evidence="2" id="KW-1185">Reference proteome</keyword>
<reference evidence="1" key="1">
    <citation type="submission" date="2020-09" db="EMBL/GenBank/DDBJ databases">
        <title>Taishania pollutisoli gen. nov., sp. nov., Isolated from Tetrabromobisphenol A-Contaminated Soil.</title>
        <authorList>
            <person name="Chen Q."/>
        </authorList>
    </citation>
    <scope>NUCLEOTIDE SEQUENCE</scope>
    <source>
        <strain evidence="1">CZZ-1</strain>
    </source>
</reference>
<gene>
    <name evidence="1" type="ORF">H9Y05_06205</name>
</gene>
<protein>
    <submittedName>
        <fullName evidence="1">Uncharacterized protein</fullName>
    </submittedName>
</protein>
<evidence type="ECO:0000313" key="2">
    <source>
        <dbReference type="Proteomes" id="UP000652681"/>
    </source>
</evidence>
<proteinExistence type="predicted"/>
<sequence>MNTQPATIRIASIIFDNADTKVLIKGETFKGHLSYMSEMFISFTELNTLLNQLQRQNPDISVSDLFNEEYLGNDYFQTVLDAEQLENQQVDLSFLSFGSLKKLIRA</sequence>